<evidence type="ECO:0000313" key="2">
    <source>
        <dbReference type="EMBL" id="CAI3957690.1"/>
    </source>
</evidence>
<keyword evidence="1" id="KW-0812">Transmembrane</keyword>
<feature type="transmembrane region" description="Helical" evidence="1">
    <location>
        <begin position="38"/>
        <end position="57"/>
    </location>
</feature>
<evidence type="ECO:0000313" key="5">
    <source>
        <dbReference type="Proteomes" id="UP001154259"/>
    </source>
</evidence>
<protein>
    <submittedName>
        <fullName evidence="2">Uncharacterized protein</fullName>
    </submittedName>
</protein>
<keyword evidence="5" id="KW-1185">Reference proteome</keyword>
<proteinExistence type="predicted"/>
<dbReference type="Proteomes" id="UP001154255">
    <property type="component" value="Unassembled WGS sequence"/>
</dbReference>
<name>A0A9W4X7S0_9PROT</name>
<dbReference type="EMBL" id="CAMXCM010000010">
    <property type="protein sequence ID" value="CAI3957690.1"/>
    <property type="molecule type" value="Genomic_DNA"/>
</dbReference>
<evidence type="ECO:0000313" key="4">
    <source>
        <dbReference type="Proteomes" id="UP001154255"/>
    </source>
</evidence>
<evidence type="ECO:0000256" key="1">
    <source>
        <dbReference type="SAM" id="Phobius"/>
    </source>
</evidence>
<evidence type="ECO:0000313" key="3">
    <source>
        <dbReference type="EMBL" id="CAI3959726.1"/>
    </source>
</evidence>
<gene>
    <name evidence="3" type="ORF">R53529_LOCUS2226</name>
    <name evidence="2" type="ORF">R53530_LOCUS2223</name>
</gene>
<reference evidence="2" key="1">
    <citation type="submission" date="2022-10" db="EMBL/GenBank/DDBJ databases">
        <authorList>
            <person name="Botero Cardona J."/>
        </authorList>
    </citation>
    <scope>NUCLEOTIDE SEQUENCE</scope>
    <source>
        <strain evidence="2">LMG 31819</strain>
        <strain evidence="3">R-53529</strain>
    </source>
</reference>
<dbReference type="Proteomes" id="UP001154259">
    <property type="component" value="Unassembled WGS sequence"/>
</dbReference>
<keyword evidence="1" id="KW-0472">Membrane</keyword>
<dbReference type="AlphaFoldDB" id="A0A9W4X7S0"/>
<sequence>MGRNSVFFYAFLMEDKMNHSDLMMQIFQSFLDVIPGDIAGNIVAVVTSVATMYKLIARYMKKKTLQKRRFKRLYFL</sequence>
<comment type="caution">
    <text evidence="2">The sequence shown here is derived from an EMBL/GenBank/DDBJ whole genome shotgun (WGS) entry which is preliminary data.</text>
</comment>
<accession>A0A9W4X7S0</accession>
<keyword evidence="1" id="KW-1133">Transmembrane helix</keyword>
<organism evidence="2 4">
    <name type="scientific">Commensalibacter communis</name>
    <dbReference type="NCBI Taxonomy" id="2972786"/>
    <lineage>
        <taxon>Bacteria</taxon>
        <taxon>Pseudomonadati</taxon>
        <taxon>Pseudomonadota</taxon>
        <taxon>Alphaproteobacteria</taxon>
        <taxon>Acetobacterales</taxon>
        <taxon>Acetobacteraceae</taxon>
    </lineage>
</organism>
<dbReference type="EMBL" id="CAMXCS010000010">
    <property type="protein sequence ID" value="CAI3959726.1"/>
    <property type="molecule type" value="Genomic_DNA"/>
</dbReference>